<dbReference type="STRING" id="1411141.GCA_001590885_04486"/>
<sequence length="219" mass="24686">MKVTRAAVLPAMLLLASCSSAVTEKEKYAKFLNNYQDITKGESASGRDVLYWKDPKADFTRYQYLVYQPMIYFPRPQPSEMVSQRALDNILSYTNRQFKQAMGSHFTLVDMPRENTLIFRGAITAIDTHKKGLQVYEVLPITLLIAATQSVTGHRTMESAVYMEGEFIDASTHQPVIKVVRKASGENLNNEKTQLTVGDVKNAIDIIASDIKQYNTHQA</sequence>
<protein>
    <submittedName>
        <fullName evidence="2">Protein of uncharacterized function (DUF3313)</fullName>
    </submittedName>
</protein>
<dbReference type="AlphaFoldDB" id="A0A240C8J1"/>
<feature type="signal peptide" evidence="1">
    <location>
        <begin position="1"/>
        <end position="21"/>
    </location>
</feature>
<keyword evidence="3" id="KW-1185">Reference proteome</keyword>
<evidence type="ECO:0000313" key="3">
    <source>
        <dbReference type="Proteomes" id="UP000215134"/>
    </source>
</evidence>
<dbReference type="RefSeq" id="WP_061800222.1">
    <property type="nucleotide sequence ID" value="NZ_CAMIQE010000001.1"/>
</dbReference>
<name>A0A240C8J1_SERFI</name>
<dbReference type="InterPro" id="IPR021747">
    <property type="entry name" value="DUF3313"/>
</dbReference>
<organism evidence="2 3">
    <name type="scientific">Serratia ficaria</name>
    <dbReference type="NCBI Taxonomy" id="61651"/>
    <lineage>
        <taxon>Bacteria</taxon>
        <taxon>Pseudomonadati</taxon>
        <taxon>Pseudomonadota</taxon>
        <taxon>Gammaproteobacteria</taxon>
        <taxon>Enterobacterales</taxon>
        <taxon>Yersiniaceae</taxon>
        <taxon>Serratia</taxon>
    </lineage>
</organism>
<proteinExistence type="predicted"/>
<dbReference type="PROSITE" id="PS51257">
    <property type="entry name" value="PROKAR_LIPOPROTEIN"/>
    <property type="match status" value="1"/>
</dbReference>
<evidence type="ECO:0000256" key="1">
    <source>
        <dbReference type="SAM" id="SignalP"/>
    </source>
</evidence>
<keyword evidence="1" id="KW-0732">Signal</keyword>
<feature type="chain" id="PRO_5011245731" evidence="1">
    <location>
        <begin position="22"/>
        <end position="219"/>
    </location>
</feature>
<dbReference type="GeneID" id="75028934"/>
<dbReference type="KEGG" id="sfj:SAMEA4384070_3806"/>
<gene>
    <name evidence="2" type="ORF">SAMEA4384070_03806</name>
</gene>
<dbReference type="EMBL" id="LT906479">
    <property type="protein sequence ID" value="SNW04297.1"/>
    <property type="molecule type" value="Genomic_DNA"/>
</dbReference>
<dbReference type="OrthoDB" id="6192874at2"/>
<accession>A0A240C8J1</accession>
<evidence type="ECO:0000313" key="2">
    <source>
        <dbReference type="EMBL" id="SNW04297.1"/>
    </source>
</evidence>
<reference evidence="2 3" key="1">
    <citation type="submission" date="2017-06" db="EMBL/GenBank/DDBJ databases">
        <authorList>
            <consortium name="Pathogen Informatics"/>
        </authorList>
    </citation>
    <scope>NUCLEOTIDE SEQUENCE [LARGE SCALE GENOMIC DNA]</scope>
    <source>
        <strain evidence="2 3">NCTC12148</strain>
    </source>
</reference>
<dbReference type="Pfam" id="PF11769">
    <property type="entry name" value="DUF3313"/>
    <property type="match status" value="1"/>
</dbReference>
<dbReference type="Proteomes" id="UP000215134">
    <property type="component" value="Chromosome 1"/>
</dbReference>